<proteinExistence type="predicted"/>
<dbReference type="EMBL" id="ACBX02000035">
    <property type="protein sequence ID" value="EFB34499.1"/>
    <property type="molecule type" value="Genomic_DNA"/>
</dbReference>
<dbReference type="HOGENOM" id="CLU_3028463_0_0_10"/>
<dbReference type="Proteomes" id="UP000004477">
    <property type="component" value="Unassembled WGS sequence"/>
</dbReference>
<organism evidence="1 2">
    <name type="scientific">Segatella copri DSM 18205</name>
    <dbReference type="NCBI Taxonomy" id="537011"/>
    <lineage>
        <taxon>Bacteria</taxon>
        <taxon>Pseudomonadati</taxon>
        <taxon>Bacteroidota</taxon>
        <taxon>Bacteroidia</taxon>
        <taxon>Bacteroidales</taxon>
        <taxon>Prevotellaceae</taxon>
        <taxon>Segatella</taxon>
    </lineage>
</organism>
<protein>
    <submittedName>
        <fullName evidence="1">Uncharacterized protein</fullName>
    </submittedName>
</protein>
<sequence length="55" mass="6266">MSNPKALDKSSQTPEKEQVKCLCQKLYKKVVTQEQVASSRLKKPIVVPVLQLLRK</sequence>
<evidence type="ECO:0000313" key="1">
    <source>
        <dbReference type="EMBL" id="EFB34499.1"/>
    </source>
</evidence>
<evidence type="ECO:0000313" key="2">
    <source>
        <dbReference type="Proteomes" id="UP000004477"/>
    </source>
</evidence>
<dbReference type="AlphaFoldDB" id="D1PFC6"/>
<keyword evidence="2" id="KW-1185">Reference proteome</keyword>
<name>D1PFC6_9BACT</name>
<gene>
    <name evidence="1" type="ORF">PREVCOP_05933</name>
</gene>
<accession>D1PFC6</accession>
<dbReference type="PaxDb" id="537011-PREVCOP_05933"/>
<dbReference type="STRING" id="537011.PREVCOP_05933"/>
<comment type="caution">
    <text evidence="1">The sequence shown here is derived from an EMBL/GenBank/DDBJ whole genome shotgun (WGS) entry which is preliminary data.</text>
</comment>
<reference evidence="1" key="1">
    <citation type="submission" date="2009-11" db="EMBL/GenBank/DDBJ databases">
        <authorList>
            <person name="Weinstock G."/>
            <person name="Sodergren E."/>
            <person name="Clifton S."/>
            <person name="Fulton L."/>
            <person name="Fulton B."/>
            <person name="Courtney L."/>
            <person name="Fronick C."/>
            <person name="Harrison M."/>
            <person name="Strong C."/>
            <person name="Farmer C."/>
            <person name="Delahaunty K."/>
            <person name="Markovic C."/>
            <person name="Hall O."/>
            <person name="Minx P."/>
            <person name="Tomlinson C."/>
            <person name="Mitreva M."/>
            <person name="Nelson J."/>
            <person name="Hou S."/>
            <person name="Wollam A."/>
            <person name="Pepin K.H."/>
            <person name="Johnson M."/>
            <person name="Bhonagiri V."/>
            <person name="Nash W.E."/>
            <person name="Warren W."/>
            <person name="Chinwalla A."/>
            <person name="Mardis E.R."/>
            <person name="Wilson R.K."/>
        </authorList>
    </citation>
    <scope>NUCLEOTIDE SEQUENCE [LARGE SCALE GENOMIC DNA]</scope>
    <source>
        <strain evidence="1">DSM 18205</strain>
    </source>
</reference>